<evidence type="ECO:0000256" key="7">
    <source>
        <dbReference type="ARBA" id="ARBA00023136"/>
    </source>
</evidence>
<feature type="binding site" evidence="10">
    <location>
        <position position="191"/>
    </location>
    <ligand>
        <name>UDP-N-acetyl-alpha-D-glucosamine</name>
        <dbReference type="ChEBI" id="CHEBI:57705"/>
    </ligand>
</feature>
<feature type="transmembrane region" description="Helical" evidence="11">
    <location>
        <begin position="69"/>
        <end position="90"/>
    </location>
</feature>
<dbReference type="Proteomes" id="UP000610558">
    <property type="component" value="Unassembled WGS sequence"/>
</dbReference>
<dbReference type="EC" id="2.4.1.227" evidence="10"/>
<keyword evidence="11" id="KW-1133">Transmembrane helix</keyword>
<keyword evidence="15" id="KW-1185">Reference proteome</keyword>
<evidence type="ECO:0000256" key="9">
    <source>
        <dbReference type="ARBA" id="ARBA00023316"/>
    </source>
</evidence>
<evidence type="ECO:0000256" key="10">
    <source>
        <dbReference type="HAMAP-Rule" id="MF_00033"/>
    </source>
</evidence>
<comment type="pathway">
    <text evidence="10">Cell wall biogenesis; peptidoglycan biosynthesis.</text>
</comment>
<dbReference type="RefSeq" id="WP_190765887.1">
    <property type="nucleotide sequence ID" value="NZ_JACXLD010000007.1"/>
</dbReference>
<feature type="binding site" evidence="10">
    <location>
        <position position="125"/>
    </location>
    <ligand>
        <name>UDP-N-acetyl-alpha-D-glucosamine</name>
        <dbReference type="ChEBI" id="CHEBI:57705"/>
    </ligand>
</feature>
<feature type="binding site" evidence="10">
    <location>
        <begin position="13"/>
        <end position="15"/>
    </location>
    <ligand>
        <name>UDP-N-acetyl-alpha-D-glucosamine</name>
        <dbReference type="ChEBI" id="CHEBI:57705"/>
    </ligand>
</feature>
<dbReference type="InterPro" id="IPR004276">
    <property type="entry name" value="GlycoTrans_28_N"/>
</dbReference>
<dbReference type="GO" id="GO:0051301">
    <property type="term" value="P:cell division"/>
    <property type="evidence" value="ECO:0007669"/>
    <property type="project" value="UniProtKB-KW"/>
</dbReference>
<evidence type="ECO:0000259" key="13">
    <source>
        <dbReference type="Pfam" id="PF04101"/>
    </source>
</evidence>
<dbReference type="GO" id="GO:0071555">
    <property type="term" value="P:cell wall organization"/>
    <property type="evidence" value="ECO:0007669"/>
    <property type="project" value="UniProtKB-KW"/>
</dbReference>
<dbReference type="GO" id="GO:0009252">
    <property type="term" value="P:peptidoglycan biosynthetic process"/>
    <property type="evidence" value="ECO:0007669"/>
    <property type="project" value="UniProtKB-UniRule"/>
</dbReference>
<feature type="domain" description="Glycosyltransferase family 28 N-terminal" evidence="12">
    <location>
        <begin position="6"/>
        <end position="140"/>
    </location>
</feature>
<accession>A0A927C1U9</accession>
<keyword evidence="1 10" id="KW-1003">Cell membrane</keyword>
<evidence type="ECO:0000256" key="1">
    <source>
        <dbReference type="ARBA" id="ARBA00022475"/>
    </source>
</evidence>
<comment type="similarity">
    <text evidence="10">Belongs to the glycosyltransferase 28 family. MurG subfamily.</text>
</comment>
<feature type="binding site" evidence="10">
    <location>
        <position position="163"/>
    </location>
    <ligand>
        <name>UDP-N-acetyl-alpha-D-glucosamine</name>
        <dbReference type="ChEBI" id="CHEBI:57705"/>
    </ligand>
</feature>
<gene>
    <name evidence="10 14" type="primary">murG</name>
    <name evidence="14" type="ORF">IB286_12075</name>
</gene>
<comment type="subcellular location">
    <subcellularLocation>
        <location evidence="10">Cell membrane</location>
        <topology evidence="10">Peripheral membrane protein</topology>
        <orientation evidence="10">Cytoplasmic side</orientation>
    </subcellularLocation>
</comment>
<dbReference type="PANTHER" id="PTHR21015:SF22">
    <property type="entry name" value="GLYCOSYLTRANSFERASE"/>
    <property type="match status" value="1"/>
</dbReference>
<feature type="domain" description="Glycosyl transferase family 28 C-terminal" evidence="13">
    <location>
        <begin position="185"/>
        <end position="346"/>
    </location>
</feature>
<keyword evidence="9 10" id="KW-0961">Cell wall biogenesis/degradation</keyword>
<evidence type="ECO:0000256" key="5">
    <source>
        <dbReference type="ARBA" id="ARBA00022960"/>
    </source>
</evidence>
<evidence type="ECO:0000256" key="4">
    <source>
        <dbReference type="ARBA" id="ARBA00022679"/>
    </source>
</evidence>
<keyword evidence="5 10" id="KW-0133">Cell shape</keyword>
<keyword evidence="2 10" id="KW-0132">Cell division</keyword>
<dbReference type="Pfam" id="PF03033">
    <property type="entry name" value="Glyco_transf_28"/>
    <property type="match status" value="1"/>
</dbReference>
<keyword evidence="6 10" id="KW-0573">Peptidoglycan synthesis</keyword>
<proteinExistence type="inferred from homology"/>
<keyword evidence="11" id="KW-0812">Transmembrane</keyword>
<dbReference type="GO" id="GO:0005886">
    <property type="term" value="C:plasma membrane"/>
    <property type="evidence" value="ECO:0007669"/>
    <property type="project" value="UniProtKB-SubCell"/>
</dbReference>
<evidence type="ECO:0000256" key="2">
    <source>
        <dbReference type="ARBA" id="ARBA00022618"/>
    </source>
</evidence>
<evidence type="ECO:0000256" key="8">
    <source>
        <dbReference type="ARBA" id="ARBA00023306"/>
    </source>
</evidence>
<evidence type="ECO:0000256" key="3">
    <source>
        <dbReference type="ARBA" id="ARBA00022676"/>
    </source>
</evidence>
<dbReference type="Gene3D" id="3.40.50.2000">
    <property type="entry name" value="Glycogen Phosphorylase B"/>
    <property type="match status" value="2"/>
</dbReference>
<feature type="binding site" evidence="10">
    <location>
        <position position="245"/>
    </location>
    <ligand>
        <name>UDP-N-acetyl-alpha-D-glucosamine</name>
        <dbReference type="ChEBI" id="CHEBI:57705"/>
    </ligand>
</feature>
<dbReference type="InterPro" id="IPR006009">
    <property type="entry name" value="GlcNAc_MurG"/>
</dbReference>
<feature type="binding site" evidence="10">
    <location>
        <begin position="264"/>
        <end position="269"/>
    </location>
    <ligand>
        <name>UDP-N-acetyl-alpha-D-glucosamine</name>
        <dbReference type="ChEBI" id="CHEBI:57705"/>
    </ligand>
</feature>
<keyword evidence="7 10" id="KW-0472">Membrane</keyword>
<feature type="binding site" evidence="10">
    <location>
        <position position="290"/>
    </location>
    <ligand>
        <name>UDP-N-acetyl-alpha-D-glucosamine</name>
        <dbReference type="ChEBI" id="CHEBI:57705"/>
    </ligand>
</feature>
<keyword evidence="3 10" id="KW-0328">Glycosyltransferase</keyword>
<evidence type="ECO:0000256" key="6">
    <source>
        <dbReference type="ARBA" id="ARBA00022984"/>
    </source>
</evidence>
<protein>
    <recommendedName>
        <fullName evidence="10">UDP-N-acetylglucosamine--N-acetylmuramyl-(pentapeptide) pyrophosphoryl-undecaprenol N-acetylglucosamine transferase</fullName>
        <ecNumber evidence="10">2.4.1.227</ecNumber>
    </recommendedName>
    <alternativeName>
        <fullName evidence="10">Undecaprenyl-PP-MurNAc-pentapeptide-UDPGlcNAc GlcNAc transferase</fullName>
    </alternativeName>
</protein>
<dbReference type="CDD" id="cd03785">
    <property type="entry name" value="GT28_MurG"/>
    <property type="match status" value="1"/>
</dbReference>
<dbReference type="GO" id="GO:0008360">
    <property type="term" value="P:regulation of cell shape"/>
    <property type="evidence" value="ECO:0007669"/>
    <property type="project" value="UniProtKB-KW"/>
</dbReference>
<dbReference type="HAMAP" id="MF_00033">
    <property type="entry name" value="MurG"/>
    <property type="match status" value="1"/>
</dbReference>
<evidence type="ECO:0000313" key="15">
    <source>
        <dbReference type="Proteomes" id="UP000610558"/>
    </source>
</evidence>
<name>A0A927C1U9_9GAMM</name>
<dbReference type="GO" id="GO:0005975">
    <property type="term" value="P:carbohydrate metabolic process"/>
    <property type="evidence" value="ECO:0007669"/>
    <property type="project" value="InterPro"/>
</dbReference>
<keyword evidence="8 10" id="KW-0131">Cell cycle</keyword>
<comment type="function">
    <text evidence="10">Cell wall formation. Catalyzes the transfer of a GlcNAc subunit on undecaprenyl-pyrophosphoryl-MurNAc-pentapeptide (lipid intermediate I) to form undecaprenyl-pyrophosphoryl-MurNAc-(pentapeptide)GlcNAc (lipid intermediate II).</text>
</comment>
<keyword evidence="4 10" id="KW-0808">Transferase</keyword>
<comment type="caution">
    <text evidence="14">The sequence shown here is derived from an EMBL/GenBank/DDBJ whole genome shotgun (WGS) entry which is preliminary data.</text>
</comment>
<dbReference type="NCBIfam" id="TIGR01133">
    <property type="entry name" value="murG"/>
    <property type="match status" value="1"/>
</dbReference>
<evidence type="ECO:0000313" key="14">
    <source>
        <dbReference type="EMBL" id="MBD2859740.1"/>
    </source>
</evidence>
<reference evidence="14" key="1">
    <citation type="submission" date="2020-09" db="EMBL/GenBank/DDBJ databases">
        <authorList>
            <person name="Yoon J.-W."/>
        </authorList>
    </citation>
    <scope>NUCLEOTIDE SEQUENCE</scope>
    <source>
        <strain evidence="14">KMU-158</strain>
    </source>
</reference>
<dbReference type="InterPro" id="IPR007235">
    <property type="entry name" value="Glyco_trans_28_C"/>
</dbReference>
<evidence type="ECO:0000256" key="11">
    <source>
        <dbReference type="SAM" id="Phobius"/>
    </source>
</evidence>
<dbReference type="PANTHER" id="PTHR21015">
    <property type="entry name" value="UDP-N-ACETYLGLUCOSAMINE--N-ACETYLMURAMYL-(PENTAPEPTIDE) PYROPHOSPHORYL-UNDECAPRENOL N-ACETYLGLUCOSAMINE TRANSFERASE 1"/>
    <property type="match status" value="1"/>
</dbReference>
<dbReference type="Pfam" id="PF04101">
    <property type="entry name" value="Glyco_tran_28_C"/>
    <property type="match status" value="1"/>
</dbReference>
<sequence>MAIKRVIVMAGGTGGHVFPALSVAKELQERGVEVHWLGTDRGIEARLVPAAGYPLHCLNMQGIRGKNPLFRLLAVAKASLSVFSALGLIMRLRPFCVIGLGGYASGPGGLAAALIGCPLLIQEQNAVAGTTNRLLAKFARFSLTGYPIGLGGKRNRYIGNPVRQEIAELPAPAERFAGRQGALRVLILGGSLGAKPINDVVLQLWRDLAEGQRPELWHQTGAAHAEVLSEQYAQQGIAVRCEAFIDDMAAAYAWADVVVCRAGALTVAELAAAGVPAILIPLPHAIDDHQRANAQWFVDGGAGKIIDQKDFSAESLNQVLEQWSNDRAGLLQMAQSARALAKTDAAHVAADFCMKFDKKAFGKTVNKKQAEGERHVD</sequence>
<comment type="catalytic activity">
    <reaction evidence="10">
        <text>di-trans,octa-cis-undecaprenyl diphospho-N-acetyl-alpha-D-muramoyl-L-alanyl-D-glutamyl-meso-2,6-diaminopimeloyl-D-alanyl-D-alanine + UDP-N-acetyl-alpha-D-glucosamine = di-trans,octa-cis-undecaprenyl diphospho-[N-acetyl-alpha-D-glucosaminyl-(1-&gt;4)]-N-acetyl-alpha-D-muramoyl-L-alanyl-D-glutamyl-meso-2,6-diaminopimeloyl-D-alanyl-D-alanine + UDP + H(+)</text>
        <dbReference type="Rhea" id="RHEA:31227"/>
        <dbReference type="ChEBI" id="CHEBI:15378"/>
        <dbReference type="ChEBI" id="CHEBI:57705"/>
        <dbReference type="ChEBI" id="CHEBI:58223"/>
        <dbReference type="ChEBI" id="CHEBI:61387"/>
        <dbReference type="ChEBI" id="CHEBI:61388"/>
        <dbReference type="EC" id="2.4.1.227"/>
    </reaction>
</comment>
<dbReference type="AlphaFoldDB" id="A0A927C1U9"/>
<organism evidence="14 15">
    <name type="scientific">Spongiibacter pelagi</name>
    <dbReference type="NCBI Taxonomy" id="2760804"/>
    <lineage>
        <taxon>Bacteria</taxon>
        <taxon>Pseudomonadati</taxon>
        <taxon>Pseudomonadota</taxon>
        <taxon>Gammaproteobacteria</taxon>
        <taxon>Cellvibrionales</taxon>
        <taxon>Spongiibacteraceae</taxon>
        <taxon>Spongiibacter</taxon>
    </lineage>
</organism>
<evidence type="ECO:0000259" key="12">
    <source>
        <dbReference type="Pfam" id="PF03033"/>
    </source>
</evidence>
<dbReference type="GO" id="GO:0050511">
    <property type="term" value="F:undecaprenyldiphospho-muramoylpentapeptide beta-N-acetylglucosaminyltransferase activity"/>
    <property type="evidence" value="ECO:0007669"/>
    <property type="project" value="UniProtKB-UniRule"/>
</dbReference>
<dbReference type="SUPFAM" id="SSF53756">
    <property type="entry name" value="UDP-Glycosyltransferase/glycogen phosphorylase"/>
    <property type="match status" value="1"/>
</dbReference>
<dbReference type="EMBL" id="JACXLD010000007">
    <property type="protein sequence ID" value="MBD2859740.1"/>
    <property type="molecule type" value="Genomic_DNA"/>
</dbReference>